<dbReference type="EMBL" id="ML975153">
    <property type="protein sequence ID" value="KAF1814444.1"/>
    <property type="molecule type" value="Genomic_DNA"/>
</dbReference>
<feature type="compositionally biased region" description="Acidic residues" evidence="1">
    <location>
        <begin position="101"/>
        <end position="112"/>
    </location>
</feature>
<evidence type="ECO:0000313" key="2">
    <source>
        <dbReference type="EMBL" id="KAF1814444.1"/>
    </source>
</evidence>
<gene>
    <name evidence="2 4" type="ORF">P152DRAFT_500251</name>
</gene>
<dbReference type="AlphaFoldDB" id="A0A6G1G8S4"/>
<keyword evidence="3" id="KW-1185">Reference proteome</keyword>
<name>A0A6G1G8S4_9PEZI</name>
<feature type="compositionally biased region" description="Low complexity" evidence="1">
    <location>
        <begin position="18"/>
        <end position="30"/>
    </location>
</feature>
<feature type="region of interest" description="Disordered" evidence="1">
    <location>
        <begin position="101"/>
        <end position="145"/>
    </location>
</feature>
<reference evidence="4" key="2">
    <citation type="submission" date="2020-04" db="EMBL/GenBank/DDBJ databases">
        <authorList>
            <consortium name="NCBI Genome Project"/>
        </authorList>
    </citation>
    <scope>NUCLEOTIDE SEQUENCE</scope>
    <source>
        <strain evidence="4">CBS 781.70</strain>
    </source>
</reference>
<sequence length="257" mass="28370">MIKTARPAKSAGNGGSSNTNPPATLPTPLTAWATGKRPVEDVAEQSDPNVQQSNAEVVEKVVVSLLDDSDNDEEFAPEDSDLEKVVISLLDDSYNDKEFALEDSDVSDLEDDKVDHESPEENTTASASTAPVTPPPPPNGTTSSQIPIGFYDLESSTWTGVEFGPAQVDMSDITQAQKDMSIDRLRNAWLLIFSTIRSLLNGTRRLYTFDQKHPFLHRWGNWFRLIPVDVFMRETLGRIPLETQVVLGKPDLTVQDL</sequence>
<dbReference type="GeneID" id="54422877"/>
<dbReference type="Proteomes" id="UP000504638">
    <property type="component" value="Unplaced"/>
</dbReference>
<proteinExistence type="predicted"/>
<dbReference type="RefSeq" id="XP_033536075.1">
    <property type="nucleotide sequence ID" value="XM_033682307.1"/>
</dbReference>
<protein>
    <submittedName>
        <fullName evidence="2 4">Uncharacterized protein</fullName>
    </submittedName>
</protein>
<reference evidence="2 4" key="1">
    <citation type="submission" date="2020-01" db="EMBL/GenBank/DDBJ databases">
        <authorList>
            <consortium name="DOE Joint Genome Institute"/>
            <person name="Haridas S."/>
            <person name="Albert R."/>
            <person name="Binder M."/>
            <person name="Bloem J."/>
            <person name="Labutti K."/>
            <person name="Salamov A."/>
            <person name="Andreopoulos B."/>
            <person name="Baker S.E."/>
            <person name="Barry K."/>
            <person name="Bills G."/>
            <person name="Bluhm B.H."/>
            <person name="Cannon C."/>
            <person name="Castanera R."/>
            <person name="Culley D.E."/>
            <person name="Daum C."/>
            <person name="Ezra D."/>
            <person name="Gonzalez J.B."/>
            <person name="Henrissat B."/>
            <person name="Kuo A."/>
            <person name="Liang C."/>
            <person name="Lipzen A."/>
            <person name="Lutzoni F."/>
            <person name="Magnuson J."/>
            <person name="Mondo S."/>
            <person name="Nolan M."/>
            <person name="Ohm R."/>
            <person name="Pangilinan J."/>
            <person name="Park H.-J."/>
            <person name="Ramirez L."/>
            <person name="Alfaro M."/>
            <person name="Sun H."/>
            <person name="Tritt A."/>
            <person name="Yoshinaga Y."/>
            <person name="Zwiers L.-H."/>
            <person name="Turgeon B.G."/>
            <person name="Goodwin S.B."/>
            <person name="Spatafora J.W."/>
            <person name="Crous P.W."/>
            <person name="Grigoriev I.V."/>
        </authorList>
    </citation>
    <scope>NUCLEOTIDE SEQUENCE</scope>
    <source>
        <strain evidence="2 4">CBS 781.70</strain>
    </source>
</reference>
<evidence type="ECO:0000256" key="1">
    <source>
        <dbReference type="SAM" id="MobiDB-lite"/>
    </source>
</evidence>
<feature type="region of interest" description="Disordered" evidence="1">
    <location>
        <begin position="1"/>
        <end position="30"/>
    </location>
</feature>
<evidence type="ECO:0000313" key="4">
    <source>
        <dbReference type="RefSeq" id="XP_033536075.1"/>
    </source>
</evidence>
<reference evidence="4" key="3">
    <citation type="submission" date="2025-04" db="UniProtKB">
        <authorList>
            <consortium name="RefSeq"/>
        </authorList>
    </citation>
    <scope>IDENTIFICATION</scope>
    <source>
        <strain evidence="4">CBS 781.70</strain>
    </source>
</reference>
<accession>A0A6G1G8S4</accession>
<organism evidence="2">
    <name type="scientific">Eremomyces bilateralis CBS 781.70</name>
    <dbReference type="NCBI Taxonomy" id="1392243"/>
    <lineage>
        <taxon>Eukaryota</taxon>
        <taxon>Fungi</taxon>
        <taxon>Dikarya</taxon>
        <taxon>Ascomycota</taxon>
        <taxon>Pezizomycotina</taxon>
        <taxon>Dothideomycetes</taxon>
        <taxon>Dothideomycetes incertae sedis</taxon>
        <taxon>Eremomycetales</taxon>
        <taxon>Eremomycetaceae</taxon>
        <taxon>Eremomyces</taxon>
    </lineage>
</organism>
<evidence type="ECO:0000313" key="3">
    <source>
        <dbReference type="Proteomes" id="UP000504638"/>
    </source>
</evidence>